<organism evidence="1 2">
    <name type="scientific">Cylicocyclus nassatus</name>
    <name type="common">Nematode worm</name>
    <dbReference type="NCBI Taxonomy" id="53992"/>
    <lineage>
        <taxon>Eukaryota</taxon>
        <taxon>Metazoa</taxon>
        <taxon>Ecdysozoa</taxon>
        <taxon>Nematoda</taxon>
        <taxon>Chromadorea</taxon>
        <taxon>Rhabditida</taxon>
        <taxon>Rhabditina</taxon>
        <taxon>Rhabditomorpha</taxon>
        <taxon>Strongyloidea</taxon>
        <taxon>Strongylidae</taxon>
        <taxon>Cylicocyclus</taxon>
    </lineage>
</organism>
<accession>A0AA36H2Q5</accession>
<proteinExistence type="predicted"/>
<sequence length="324" mass="37022">MLQSMQQFYLGVDSSLSLPSESQPLYTSSHTATNERYYSGNSANIHVELSQAPEPSHVMIQNASESPEVPYSPPVYRGEKQVKDDVFNEDPCMLLHNCLPLDRYVEANRAGYEAYKTTPYRHYTDAGQSILETWKTIEDRRKVLGKFHGKGYEQRRKTFSKASNAQKRIVDPSNVPEDLSHVPGGDLFLQLQTDDLHLYFCTDSVEVPILYAVTRYKNVETYKRIFEKLRETLGDYNDRVILDFEKQLEQPGRRFQKPMYKDAPSIWRKRGIGWTINLEARYPGEKTNGFDGADGFNIGGTRSRIKTLRNGNIGGGFAPFPVQV</sequence>
<keyword evidence="2" id="KW-1185">Reference proteome</keyword>
<reference evidence="1" key="1">
    <citation type="submission" date="2023-07" db="EMBL/GenBank/DDBJ databases">
        <authorList>
            <consortium name="CYATHOMIX"/>
        </authorList>
    </citation>
    <scope>NUCLEOTIDE SEQUENCE</scope>
    <source>
        <strain evidence="1">N/A</strain>
    </source>
</reference>
<protein>
    <submittedName>
        <fullName evidence="1">Uncharacterized protein</fullName>
    </submittedName>
</protein>
<dbReference type="EMBL" id="CATQJL010000305">
    <property type="protein sequence ID" value="CAJ0603001.1"/>
    <property type="molecule type" value="Genomic_DNA"/>
</dbReference>
<comment type="caution">
    <text evidence="1">The sequence shown here is derived from an EMBL/GenBank/DDBJ whole genome shotgun (WGS) entry which is preliminary data.</text>
</comment>
<dbReference type="Proteomes" id="UP001176961">
    <property type="component" value="Unassembled WGS sequence"/>
</dbReference>
<evidence type="ECO:0000313" key="1">
    <source>
        <dbReference type="EMBL" id="CAJ0603001.1"/>
    </source>
</evidence>
<gene>
    <name evidence="1" type="ORF">CYNAS_LOCUS14984</name>
</gene>
<evidence type="ECO:0000313" key="2">
    <source>
        <dbReference type="Proteomes" id="UP001176961"/>
    </source>
</evidence>
<name>A0AA36H2Q5_CYLNA</name>
<dbReference type="AlphaFoldDB" id="A0AA36H2Q5"/>